<gene>
    <name evidence="3" type="ORF">SCHPADRAFT_419020</name>
</gene>
<keyword evidence="1" id="KW-1133">Transmembrane helix</keyword>
<organism evidence="3 4">
    <name type="scientific">Schizopora paradoxa</name>
    <dbReference type="NCBI Taxonomy" id="27342"/>
    <lineage>
        <taxon>Eukaryota</taxon>
        <taxon>Fungi</taxon>
        <taxon>Dikarya</taxon>
        <taxon>Basidiomycota</taxon>
        <taxon>Agaricomycotina</taxon>
        <taxon>Agaricomycetes</taxon>
        <taxon>Hymenochaetales</taxon>
        <taxon>Schizoporaceae</taxon>
        <taxon>Schizopora</taxon>
    </lineage>
</organism>
<feature type="transmembrane region" description="Helical" evidence="1">
    <location>
        <begin position="58"/>
        <end position="75"/>
    </location>
</feature>
<evidence type="ECO:0000256" key="1">
    <source>
        <dbReference type="SAM" id="Phobius"/>
    </source>
</evidence>
<dbReference type="InterPro" id="IPR045340">
    <property type="entry name" value="DUF6533"/>
</dbReference>
<protein>
    <recommendedName>
        <fullName evidence="2">DUF6533 domain-containing protein</fullName>
    </recommendedName>
</protein>
<dbReference type="Pfam" id="PF20151">
    <property type="entry name" value="DUF6533"/>
    <property type="match status" value="1"/>
</dbReference>
<reference evidence="3 4" key="1">
    <citation type="submission" date="2015-04" db="EMBL/GenBank/DDBJ databases">
        <title>Complete genome sequence of Schizopora paradoxa KUC8140, a cosmopolitan wood degrader in East Asia.</title>
        <authorList>
            <consortium name="DOE Joint Genome Institute"/>
            <person name="Min B."/>
            <person name="Park H."/>
            <person name="Jang Y."/>
            <person name="Kim J.-J."/>
            <person name="Kim K.H."/>
            <person name="Pangilinan J."/>
            <person name="Lipzen A."/>
            <person name="Riley R."/>
            <person name="Grigoriev I.V."/>
            <person name="Spatafora J.W."/>
            <person name="Choi I.-G."/>
        </authorList>
    </citation>
    <scope>NUCLEOTIDE SEQUENCE [LARGE SCALE GENOMIC DNA]</scope>
    <source>
        <strain evidence="3 4">KUC8140</strain>
    </source>
</reference>
<dbReference type="EMBL" id="KQ085978">
    <property type="protein sequence ID" value="KLO12402.1"/>
    <property type="molecule type" value="Genomic_DNA"/>
</dbReference>
<evidence type="ECO:0000259" key="2">
    <source>
        <dbReference type="Pfam" id="PF20151"/>
    </source>
</evidence>
<feature type="domain" description="DUF6533" evidence="2">
    <location>
        <begin position="20"/>
        <end position="65"/>
    </location>
</feature>
<keyword evidence="1" id="KW-0812">Transmembrane</keyword>
<dbReference type="OrthoDB" id="3350812at2759"/>
<feature type="transmembrane region" description="Helical" evidence="1">
    <location>
        <begin position="20"/>
        <end position="37"/>
    </location>
</feature>
<evidence type="ECO:0000313" key="3">
    <source>
        <dbReference type="EMBL" id="KLO12402.1"/>
    </source>
</evidence>
<feature type="transmembrane region" description="Helical" evidence="1">
    <location>
        <begin position="121"/>
        <end position="141"/>
    </location>
</feature>
<feature type="transmembrane region" description="Helical" evidence="1">
    <location>
        <begin position="87"/>
        <end position="109"/>
    </location>
</feature>
<accession>A0A0H2RLH3</accession>
<dbReference type="AlphaFoldDB" id="A0A0H2RLH3"/>
<feature type="transmembrane region" description="Helical" evidence="1">
    <location>
        <begin position="210"/>
        <end position="227"/>
    </location>
</feature>
<dbReference type="Proteomes" id="UP000053477">
    <property type="component" value="Unassembled WGS sequence"/>
</dbReference>
<keyword evidence="4" id="KW-1185">Reference proteome</keyword>
<sequence>MAAMSVEMPHLLQGAVNVKYSFIAGFALLVYDVVINLSSEIELIWRCRWSFGKIIYILARYSGFVDAAFILYYAFSTNLTIESCRSPYVTLIKGCMLIGVAICHCVLVIRTFVIWERNISTLGFMCSILIVGFALKVYVIVKMLHDLTFAPSPMPAISACIPIQGSDTAFIIFCIDTAFEFQIVALTLYKGLFRWKSVSTPLIRTIYRDGFIYFAVILCISLANTLLCRRMFSTPYVSIAIMLHRIFHSILASRVIMNLRKAVYEKPIPTISTAHFGDAEMQSGEQEPQSTSQA</sequence>
<evidence type="ECO:0000313" key="4">
    <source>
        <dbReference type="Proteomes" id="UP000053477"/>
    </source>
</evidence>
<dbReference type="InParanoid" id="A0A0H2RLH3"/>
<proteinExistence type="predicted"/>
<name>A0A0H2RLH3_9AGAM</name>
<keyword evidence="1" id="KW-0472">Membrane</keyword>